<evidence type="ECO:0000313" key="2">
    <source>
        <dbReference type="EMBL" id="KAE8411901.1"/>
    </source>
</evidence>
<name>A0ABQ6W903_9EURO</name>
<accession>A0ABQ6W903</accession>
<keyword evidence="3" id="KW-1185">Reference proteome</keyword>
<keyword evidence="1" id="KW-0812">Transmembrane</keyword>
<keyword evidence="1" id="KW-0472">Membrane</keyword>
<sequence>MISTMYWFLLLEAFLGFHYLVAPGNYFVLVYVYLIDSINLEDPLLFGDLFQCLKDDTMGPHVRVHIQSMFQAQVSTVQGIQGNFADEVRWMPREQSRSDFG</sequence>
<feature type="transmembrane region" description="Helical" evidence="1">
    <location>
        <begin position="6"/>
        <end position="34"/>
    </location>
</feature>
<dbReference type="Proteomes" id="UP000325395">
    <property type="component" value="Unassembled WGS sequence"/>
</dbReference>
<keyword evidence="1" id="KW-1133">Transmembrane helix</keyword>
<evidence type="ECO:0000313" key="3">
    <source>
        <dbReference type="Proteomes" id="UP000325395"/>
    </source>
</evidence>
<gene>
    <name evidence="2" type="ORF">BDV36DRAFT_72605</name>
</gene>
<reference evidence="2 3" key="1">
    <citation type="submission" date="2019-04" db="EMBL/GenBank/DDBJ databases">
        <authorList>
            <consortium name="DOE Joint Genome Institute"/>
            <person name="Mondo S."/>
            <person name="Kjaerbolling I."/>
            <person name="Vesth T."/>
            <person name="Frisvad J.C."/>
            <person name="Nybo J.L."/>
            <person name="Theobald S."/>
            <person name="Kildgaard S."/>
            <person name="Isbrandt T."/>
            <person name="Kuo A."/>
            <person name="Sato A."/>
            <person name="Lyhne E.K."/>
            <person name="Kogle M.E."/>
            <person name="Wiebenga A."/>
            <person name="Kun R.S."/>
            <person name="Lubbers R.J."/>
            <person name="Makela M.R."/>
            <person name="Barry K."/>
            <person name="Chovatia M."/>
            <person name="Clum A."/>
            <person name="Daum C."/>
            <person name="Haridas S."/>
            <person name="He G."/>
            <person name="LaButti K."/>
            <person name="Lipzen A."/>
            <person name="Riley R."/>
            <person name="Salamov A."/>
            <person name="Simmons B.A."/>
            <person name="Magnuson J.K."/>
            <person name="Henrissat B."/>
            <person name="Mortensen U.H."/>
            <person name="Larsen T.O."/>
            <person name="Devries R.P."/>
            <person name="Grigoriev I.V."/>
            <person name="Machida M."/>
            <person name="Baker S.E."/>
            <person name="Andersen M.R."/>
            <person name="Cantor M.N."/>
            <person name="Hua S.X."/>
        </authorList>
    </citation>
    <scope>NUCLEOTIDE SEQUENCE [LARGE SCALE GENOMIC DNA]</scope>
    <source>
        <strain evidence="2 3">CBS 117616</strain>
    </source>
</reference>
<evidence type="ECO:0000256" key="1">
    <source>
        <dbReference type="SAM" id="Phobius"/>
    </source>
</evidence>
<protein>
    <submittedName>
        <fullName evidence="2">Uncharacterized protein</fullName>
    </submittedName>
</protein>
<proteinExistence type="predicted"/>
<organism evidence="2 3">
    <name type="scientific">Aspergillus pseudocaelatus</name>
    <dbReference type="NCBI Taxonomy" id="1825620"/>
    <lineage>
        <taxon>Eukaryota</taxon>
        <taxon>Fungi</taxon>
        <taxon>Dikarya</taxon>
        <taxon>Ascomycota</taxon>
        <taxon>Pezizomycotina</taxon>
        <taxon>Eurotiomycetes</taxon>
        <taxon>Eurotiomycetidae</taxon>
        <taxon>Eurotiales</taxon>
        <taxon>Aspergillaceae</taxon>
        <taxon>Aspergillus</taxon>
        <taxon>Aspergillus subgen. Circumdati</taxon>
    </lineage>
</organism>
<dbReference type="EMBL" id="ML735855">
    <property type="protein sequence ID" value="KAE8411901.1"/>
    <property type="molecule type" value="Genomic_DNA"/>
</dbReference>